<reference evidence="2" key="2">
    <citation type="journal article" date="2021" name="Mar. Drugs">
        <title>Genome Reduction and Secondary Metabolism of the Marine Sponge-Associated Cyanobacterium Leptothoe.</title>
        <authorList>
            <person name="Konstantinou D."/>
            <person name="Popin R.V."/>
            <person name="Fewer D.P."/>
            <person name="Sivonen K."/>
            <person name="Gkelis S."/>
        </authorList>
    </citation>
    <scope>NUCLEOTIDE SEQUENCE</scope>
    <source>
        <strain evidence="2">TAU-MAC 1115</strain>
    </source>
</reference>
<evidence type="ECO:0000259" key="1">
    <source>
        <dbReference type="Pfam" id="PF08463"/>
    </source>
</evidence>
<gene>
    <name evidence="2" type="ORF">IXB50_14940</name>
</gene>
<dbReference type="Pfam" id="PF08463">
    <property type="entry name" value="EcoEI_R_C"/>
    <property type="match status" value="1"/>
</dbReference>
<dbReference type="Proteomes" id="UP000717364">
    <property type="component" value="Unassembled WGS sequence"/>
</dbReference>
<keyword evidence="3" id="KW-1185">Reference proteome</keyword>
<accession>A0A947GKR4</accession>
<evidence type="ECO:0000313" key="3">
    <source>
        <dbReference type="Proteomes" id="UP000717364"/>
    </source>
</evidence>
<proteinExistence type="predicted"/>
<reference evidence="2" key="1">
    <citation type="submission" date="2020-11" db="EMBL/GenBank/DDBJ databases">
        <authorList>
            <person name="Konstantinou D."/>
            <person name="Gkelis S."/>
            <person name="Popin R."/>
            <person name="Fewer D."/>
            <person name="Sivonen K."/>
        </authorList>
    </citation>
    <scope>NUCLEOTIDE SEQUENCE</scope>
    <source>
        <strain evidence="2">TAU-MAC 1115</strain>
    </source>
</reference>
<feature type="domain" description="EcoEI R protein C-terminal" evidence="1">
    <location>
        <begin position="2"/>
        <end position="94"/>
    </location>
</feature>
<dbReference type="GO" id="GO:0003677">
    <property type="term" value="F:DNA binding"/>
    <property type="evidence" value="ECO:0007669"/>
    <property type="project" value="InterPro"/>
</dbReference>
<dbReference type="AlphaFoldDB" id="A0A947GKR4"/>
<organism evidence="2 3">
    <name type="scientific">Leptothoe spongobia TAU-MAC 1115</name>
    <dbReference type="NCBI Taxonomy" id="1967444"/>
    <lineage>
        <taxon>Bacteria</taxon>
        <taxon>Bacillati</taxon>
        <taxon>Cyanobacteriota</taxon>
        <taxon>Cyanophyceae</taxon>
        <taxon>Nodosilineales</taxon>
        <taxon>Cymatolegaceae</taxon>
        <taxon>Leptothoe</taxon>
        <taxon>Leptothoe spongobia</taxon>
    </lineage>
</organism>
<dbReference type="GO" id="GO:0003824">
    <property type="term" value="F:catalytic activity"/>
    <property type="evidence" value="ECO:0007669"/>
    <property type="project" value="InterPro"/>
</dbReference>
<sequence length="100" mass="11523">MVLAYIAYTTAPISRQKRVADKRVRIISQYSDKQQEFLDFVLDQYLKEGVGELDRGKLPQLLELKYSAIRDAVAELGSVGENSQVFVDFQQYLYEQDQLA</sequence>
<dbReference type="EMBL" id="JADOES010000031">
    <property type="protein sequence ID" value="MBT9316722.1"/>
    <property type="molecule type" value="Genomic_DNA"/>
</dbReference>
<dbReference type="InterPro" id="IPR013670">
    <property type="entry name" value="EcoEI_R_C_dom"/>
</dbReference>
<name>A0A947GKR4_9CYAN</name>
<protein>
    <recommendedName>
        <fullName evidence="1">EcoEI R protein C-terminal domain-containing protein</fullName>
    </recommendedName>
</protein>
<comment type="caution">
    <text evidence="2">The sequence shown here is derived from an EMBL/GenBank/DDBJ whole genome shotgun (WGS) entry which is preliminary data.</text>
</comment>
<evidence type="ECO:0000313" key="2">
    <source>
        <dbReference type="EMBL" id="MBT9316722.1"/>
    </source>
</evidence>
<dbReference type="RefSeq" id="WP_215609788.1">
    <property type="nucleotide sequence ID" value="NZ_JADOES010000031.1"/>
</dbReference>
<dbReference type="GO" id="GO:0006304">
    <property type="term" value="P:DNA modification"/>
    <property type="evidence" value="ECO:0007669"/>
    <property type="project" value="InterPro"/>
</dbReference>